<name>A0A4U0XA88_9PEZI</name>
<dbReference type="OrthoDB" id="3912677at2759"/>
<protein>
    <submittedName>
        <fullName evidence="1">Uncharacterized protein</fullName>
    </submittedName>
</protein>
<sequence length="360" mass="38166">MPMGPFANCTRIDPKDIIDSSYVQQVLSDKSGGGTTWVQDFTARAPVKGCSLGDQGLWPSSGDLIVYPSKAPNDGYFGTWEPACVEGAMNYSTVHPGCSTIIAAFGLVSGNVTKEFTAFICTPYVESLGVGAAFILPGYSIDLQNPPYKVSSGTVFSNDSIALSILGGALPSPVTSAQTLGRSMDTFFDMIINGKDGIPASELSGEANVAVLSDAIELLFGRVAAQYLNLDREPAPPGNSSLDAQLVSVNRVRVVQSTVSTRILQVLLALMFVCAAVTFSIMDTRNVLPKNPCSIAAVASMLAGSEMLHSSVIPEGSEWRDSDELASVYERWVFSLGWWGEKGSKESRFGVDVGAAEKTS</sequence>
<keyword evidence="2" id="KW-1185">Reference proteome</keyword>
<dbReference type="PANTHER" id="PTHR37544">
    <property type="entry name" value="SPRAY-RELATED"/>
    <property type="match status" value="1"/>
</dbReference>
<proteinExistence type="predicted"/>
<reference evidence="1 2" key="1">
    <citation type="submission" date="2017-03" db="EMBL/GenBank/DDBJ databases">
        <title>Genomes of endolithic fungi from Antarctica.</title>
        <authorList>
            <person name="Coleine C."/>
            <person name="Masonjones S."/>
            <person name="Stajich J.E."/>
        </authorList>
    </citation>
    <scope>NUCLEOTIDE SEQUENCE [LARGE SCALE GENOMIC DNA]</scope>
    <source>
        <strain evidence="1 2">CCFEE 5187</strain>
    </source>
</reference>
<dbReference type="AlphaFoldDB" id="A0A4U0XA88"/>
<evidence type="ECO:0000313" key="1">
    <source>
        <dbReference type="EMBL" id="TKA72596.1"/>
    </source>
</evidence>
<dbReference type="PANTHER" id="PTHR37544:SF1">
    <property type="entry name" value="PHOSPHORIBOSYLAMINOIMIDAZOLE-SUCCINOCARBOXAMIDE SYNTHASE"/>
    <property type="match status" value="1"/>
</dbReference>
<dbReference type="EMBL" id="NAJN01000488">
    <property type="protein sequence ID" value="TKA72596.1"/>
    <property type="molecule type" value="Genomic_DNA"/>
</dbReference>
<comment type="caution">
    <text evidence="1">The sequence shown here is derived from an EMBL/GenBank/DDBJ whole genome shotgun (WGS) entry which is preliminary data.</text>
</comment>
<evidence type="ECO:0000313" key="2">
    <source>
        <dbReference type="Proteomes" id="UP000308768"/>
    </source>
</evidence>
<dbReference type="Proteomes" id="UP000308768">
    <property type="component" value="Unassembled WGS sequence"/>
</dbReference>
<organism evidence="1 2">
    <name type="scientific">Cryomyces minteri</name>
    <dbReference type="NCBI Taxonomy" id="331657"/>
    <lineage>
        <taxon>Eukaryota</taxon>
        <taxon>Fungi</taxon>
        <taxon>Dikarya</taxon>
        <taxon>Ascomycota</taxon>
        <taxon>Pezizomycotina</taxon>
        <taxon>Dothideomycetes</taxon>
        <taxon>Dothideomycetes incertae sedis</taxon>
        <taxon>Cryomyces</taxon>
    </lineage>
</organism>
<gene>
    <name evidence="1" type="ORF">B0A49_07756</name>
</gene>
<dbReference type="STRING" id="331657.A0A4U0XA88"/>
<accession>A0A4U0XA88</accession>